<dbReference type="AlphaFoldDB" id="A0A7Z2NXW2"/>
<sequence length="108" mass="12134">MSAAVARPRAHRAEEFELFFINEDGTARLNQGQAPINLADALETSAALYLKGERVMIRHTDTAGAVTLRFYLIRATAPKWMTVGGQTVRVARRYADHLFDLKPTEKFL</sequence>
<reference evidence="1 2" key="1">
    <citation type="submission" date="2020-01" db="EMBL/GenBank/DDBJ databases">
        <title>Sphingomonas sp. C33 whole genome sequece.</title>
        <authorList>
            <person name="Park C."/>
        </authorList>
    </citation>
    <scope>NUCLEOTIDE SEQUENCE [LARGE SCALE GENOMIC DNA]</scope>
    <source>
        <strain evidence="1 2">C33</strain>
    </source>
</reference>
<organism evidence="1 2">
    <name type="scientific">Sphingomonas changnyeongensis</name>
    <dbReference type="NCBI Taxonomy" id="2698679"/>
    <lineage>
        <taxon>Bacteria</taxon>
        <taxon>Pseudomonadati</taxon>
        <taxon>Pseudomonadota</taxon>
        <taxon>Alphaproteobacteria</taxon>
        <taxon>Sphingomonadales</taxon>
        <taxon>Sphingomonadaceae</taxon>
        <taxon>Sphingomonas</taxon>
    </lineage>
</organism>
<dbReference type="KEGG" id="schy:GVO57_11050"/>
<evidence type="ECO:0000313" key="1">
    <source>
        <dbReference type="EMBL" id="QHL91249.1"/>
    </source>
</evidence>
<dbReference type="RefSeq" id="WP_160593179.1">
    <property type="nucleotide sequence ID" value="NZ_CP047895.1"/>
</dbReference>
<gene>
    <name evidence="1" type="ORF">GVO57_11050</name>
</gene>
<dbReference type="EMBL" id="CP047895">
    <property type="protein sequence ID" value="QHL91249.1"/>
    <property type="molecule type" value="Genomic_DNA"/>
</dbReference>
<dbReference type="Proteomes" id="UP000464468">
    <property type="component" value="Chromosome"/>
</dbReference>
<name>A0A7Z2NXW2_9SPHN</name>
<keyword evidence="2" id="KW-1185">Reference proteome</keyword>
<accession>A0A7Z2NXW2</accession>
<protein>
    <submittedName>
        <fullName evidence="1">Uncharacterized protein</fullName>
    </submittedName>
</protein>
<evidence type="ECO:0000313" key="2">
    <source>
        <dbReference type="Proteomes" id="UP000464468"/>
    </source>
</evidence>
<proteinExistence type="predicted"/>